<evidence type="ECO:0000313" key="2">
    <source>
        <dbReference type="Proteomes" id="UP001302349"/>
    </source>
</evidence>
<dbReference type="EMBL" id="CP136051">
    <property type="protein sequence ID" value="WOK04601.1"/>
    <property type="molecule type" value="Genomic_DNA"/>
</dbReference>
<gene>
    <name evidence="1" type="ORF">RT717_16080</name>
</gene>
<sequence length="132" mass="14964">MDVRKLMEELASEINGQYSEYDDNRSVVIVPLPDGRFQSVRGGKIDNKKYGKSVIQILSRVCRTAEKIDYTKVLAHNVDLINSKFVVLGDFLMVETTLFDDTVPPQKLKEMILETAKLADEWELAITGKDVN</sequence>
<evidence type="ECO:0000313" key="1">
    <source>
        <dbReference type="EMBL" id="WOK04601.1"/>
    </source>
</evidence>
<keyword evidence="2" id="KW-1185">Reference proteome</keyword>
<organism evidence="1 2">
    <name type="scientific">Imperialibacter roseus</name>
    <dbReference type="NCBI Taxonomy" id="1324217"/>
    <lineage>
        <taxon>Bacteria</taxon>
        <taxon>Pseudomonadati</taxon>
        <taxon>Bacteroidota</taxon>
        <taxon>Cytophagia</taxon>
        <taxon>Cytophagales</taxon>
        <taxon>Flammeovirgaceae</taxon>
        <taxon>Imperialibacter</taxon>
    </lineage>
</organism>
<accession>A0ABZ0IJ88</accession>
<name>A0ABZ0IJ88_9BACT</name>
<dbReference type="RefSeq" id="WP_151998364.1">
    <property type="nucleotide sequence ID" value="NZ_CP136051.1"/>
</dbReference>
<reference evidence="1 2" key="1">
    <citation type="journal article" date="2023" name="Microbiol. Resour. Announc.">
        <title>Complete Genome Sequence of Imperialibacter roseus strain P4T.</title>
        <authorList>
            <person name="Tizabi D.R."/>
            <person name="Bachvaroff T."/>
            <person name="Hill R.T."/>
        </authorList>
    </citation>
    <scope>NUCLEOTIDE SEQUENCE [LARGE SCALE GENOMIC DNA]</scope>
    <source>
        <strain evidence="1 2">P4T</strain>
    </source>
</reference>
<proteinExistence type="predicted"/>
<protein>
    <submittedName>
        <fullName evidence="1">Uncharacterized protein</fullName>
    </submittedName>
</protein>
<dbReference type="Proteomes" id="UP001302349">
    <property type="component" value="Chromosome"/>
</dbReference>